<dbReference type="InterPro" id="IPR050714">
    <property type="entry name" value="Cobalamin_biosynth_MTase"/>
</dbReference>
<dbReference type="Pfam" id="PF00590">
    <property type="entry name" value="TP_methylase"/>
    <property type="match status" value="1"/>
</dbReference>
<protein>
    <recommendedName>
        <fullName evidence="6">Tetrapyrrole methylase domain-containing protein</fullName>
    </recommendedName>
</protein>
<evidence type="ECO:0000256" key="1">
    <source>
        <dbReference type="ARBA" id="ARBA00004953"/>
    </source>
</evidence>
<gene>
    <name evidence="7" type="ORF">S03H2_02994</name>
</gene>
<name>X1E7T9_9ZZZZ</name>
<comment type="caution">
    <text evidence="7">The sequence shown here is derived from an EMBL/GenBank/DDBJ whole genome shotgun (WGS) entry which is preliminary data.</text>
</comment>
<evidence type="ECO:0000256" key="5">
    <source>
        <dbReference type="ARBA" id="ARBA00022691"/>
    </source>
</evidence>
<keyword evidence="5" id="KW-0949">S-adenosyl-L-methionine</keyword>
<organism evidence="7">
    <name type="scientific">marine sediment metagenome</name>
    <dbReference type="NCBI Taxonomy" id="412755"/>
    <lineage>
        <taxon>unclassified sequences</taxon>
        <taxon>metagenomes</taxon>
        <taxon>ecological metagenomes</taxon>
    </lineage>
</organism>
<proteinExistence type="predicted"/>
<reference evidence="7" key="1">
    <citation type="journal article" date="2014" name="Front. Microbiol.">
        <title>High frequency of phylogenetically diverse reductive dehalogenase-homologous genes in deep subseafloor sedimentary metagenomes.</title>
        <authorList>
            <person name="Kawai M."/>
            <person name="Futagami T."/>
            <person name="Toyoda A."/>
            <person name="Takaki Y."/>
            <person name="Nishi S."/>
            <person name="Hori S."/>
            <person name="Arai W."/>
            <person name="Tsubouchi T."/>
            <person name="Morono Y."/>
            <person name="Uchiyama I."/>
            <person name="Ito T."/>
            <person name="Fujiyama A."/>
            <person name="Inagaki F."/>
            <person name="Takami H."/>
        </authorList>
    </citation>
    <scope>NUCLEOTIDE SEQUENCE</scope>
    <source>
        <strain evidence="7">Expedition CK06-06</strain>
    </source>
</reference>
<dbReference type="GO" id="GO:0009236">
    <property type="term" value="P:cobalamin biosynthetic process"/>
    <property type="evidence" value="ECO:0007669"/>
    <property type="project" value="UniProtKB-UniPathway"/>
</dbReference>
<evidence type="ECO:0000313" key="7">
    <source>
        <dbReference type="EMBL" id="GAH28642.1"/>
    </source>
</evidence>
<sequence>MITVAGVGPGGKEYLTEKVAFIVQKADIVAGWNHALKVIEGVIQGEKIQFTSHEKEEETIAYLAQEARKGKKCIICTVGDPNFSDYQLLEKTRKYDEIEIVPGISSVQVAASLAQVSLEHTYFITFHKSGSIEGEKEELLEGIQKGKNLILLPRPYDFMPQDIANFLIEHGVDASLKVTIFENLTFKDERKIKTTIGELGGKFSDLSIIVIKASK</sequence>
<keyword evidence="3" id="KW-0489">Methyltransferase</keyword>
<dbReference type="AlphaFoldDB" id="X1E7T9"/>
<dbReference type="InterPro" id="IPR012818">
    <property type="entry name" value="CbiE"/>
</dbReference>
<dbReference type="GO" id="GO:0032259">
    <property type="term" value="P:methylation"/>
    <property type="evidence" value="ECO:0007669"/>
    <property type="project" value="UniProtKB-KW"/>
</dbReference>
<comment type="pathway">
    <text evidence="1">Cofactor biosynthesis; adenosylcobalamin biosynthesis.</text>
</comment>
<dbReference type="CDD" id="cd11644">
    <property type="entry name" value="Precorrin-6Y-MT"/>
    <property type="match status" value="1"/>
</dbReference>
<accession>X1E7T9</accession>
<dbReference type="Gene3D" id="3.40.1010.10">
    <property type="entry name" value="Cobalt-precorrin-4 Transmethylase, Domain 1"/>
    <property type="match status" value="1"/>
</dbReference>
<evidence type="ECO:0000256" key="2">
    <source>
        <dbReference type="ARBA" id="ARBA00022573"/>
    </source>
</evidence>
<dbReference type="UniPathway" id="UPA00148"/>
<evidence type="ECO:0000259" key="6">
    <source>
        <dbReference type="Pfam" id="PF00590"/>
    </source>
</evidence>
<dbReference type="GO" id="GO:0008276">
    <property type="term" value="F:protein methyltransferase activity"/>
    <property type="evidence" value="ECO:0007669"/>
    <property type="project" value="InterPro"/>
</dbReference>
<dbReference type="SUPFAM" id="SSF53790">
    <property type="entry name" value="Tetrapyrrole methylase"/>
    <property type="match status" value="1"/>
</dbReference>
<evidence type="ECO:0000256" key="3">
    <source>
        <dbReference type="ARBA" id="ARBA00022603"/>
    </source>
</evidence>
<keyword evidence="2" id="KW-0169">Cobalamin biosynthesis</keyword>
<dbReference type="InterPro" id="IPR014776">
    <property type="entry name" value="4pyrrole_Mease_sub2"/>
</dbReference>
<feature type="domain" description="Tetrapyrrole methylase" evidence="6">
    <location>
        <begin position="1"/>
        <end position="199"/>
    </location>
</feature>
<dbReference type="InterPro" id="IPR014777">
    <property type="entry name" value="4pyrrole_Mease_sub1"/>
</dbReference>
<evidence type="ECO:0000256" key="4">
    <source>
        <dbReference type="ARBA" id="ARBA00022679"/>
    </source>
</evidence>
<dbReference type="EMBL" id="BARU01001061">
    <property type="protein sequence ID" value="GAH28642.1"/>
    <property type="molecule type" value="Genomic_DNA"/>
</dbReference>
<dbReference type="PANTHER" id="PTHR43182:SF1">
    <property type="entry name" value="COBALT-PRECORRIN-7 C(5)-METHYLTRANSFERASE"/>
    <property type="match status" value="1"/>
</dbReference>
<dbReference type="InterPro" id="IPR000878">
    <property type="entry name" value="4pyrrol_Mease"/>
</dbReference>
<dbReference type="InterPro" id="IPR035996">
    <property type="entry name" value="4pyrrol_Methylase_sf"/>
</dbReference>
<keyword evidence="4" id="KW-0808">Transferase</keyword>
<dbReference type="NCBIfam" id="TIGR02467">
    <property type="entry name" value="CbiE"/>
    <property type="match status" value="1"/>
</dbReference>
<dbReference type="PANTHER" id="PTHR43182">
    <property type="entry name" value="COBALT-PRECORRIN-6B C(15)-METHYLTRANSFERASE (DECARBOXYLATING)"/>
    <property type="match status" value="1"/>
</dbReference>
<dbReference type="Gene3D" id="3.30.950.10">
    <property type="entry name" value="Methyltransferase, Cobalt-precorrin-4 Transmethylase, Domain 2"/>
    <property type="match status" value="1"/>
</dbReference>